<dbReference type="InterPro" id="IPR007630">
    <property type="entry name" value="RNA_pol_sigma70_r4"/>
</dbReference>
<dbReference type="GeneID" id="24606980"/>
<dbReference type="Proteomes" id="UP000030206">
    <property type="component" value="Segment"/>
</dbReference>
<keyword evidence="2" id="KW-0731">Sigma factor</keyword>
<evidence type="ECO:0000259" key="5">
    <source>
        <dbReference type="PROSITE" id="PS00716"/>
    </source>
</evidence>
<dbReference type="CDD" id="cd06171">
    <property type="entry name" value="Sigma70_r4"/>
    <property type="match status" value="1"/>
</dbReference>
<dbReference type="InterPro" id="IPR007627">
    <property type="entry name" value="RNA_pol_sigma70_r2"/>
</dbReference>
<reference evidence="6 7" key="1">
    <citation type="submission" date="2014-07" db="EMBL/GenBank/DDBJ databases">
        <title>Complete Genome of Bacillus megaterium Myophage Mater.</title>
        <authorList>
            <person name="Lancaster J.C."/>
            <person name="Hodde M.K."/>
            <person name="Hernandez A.C."/>
            <person name="Everett G.F.K."/>
        </authorList>
    </citation>
    <scope>NUCLEOTIDE SEQUENCE [LARGE SCALE GENOMIC DNA]</scope>
</reference>
<dbReference type="KEGG" id="vg:24606980"/>
<proteinExistence type="predicted"/>
<dbReference type="InterPro" id="IPR013324">
    <property type="entry name" value="RNA_pol_sigma_r3/r4-like"/>
</dbReference>
<gene>
    <name evidence="6" type="ORF">CPT_Mater81</name>
</gene>
<dbReference type="InterPro" id="IPR000943">
    <property type="entry name" value="RNA_pol_sigma70"/>
</dbReference>
<dbReference type="Pfam" id="PF04542">
    <property type="entry name" value="Sigma70_r2"/>
    <property type="match status" value="1"/>
</dbReference>
<dbReference type="Gene3D" id="1.20.120.1810">
    <property type="match status" value="1"/>
</dbReference>
<dbReference type="PANTHER" id="PTHR30385">
    <property type="entry name" value="SIGMA FACTOR F FLAGELLAR"/>
    <property type="match status" value="1"/>
</dbReference>
<evidence type="ECO:0000313" key="6">
    <source>
        <dbReference type="EMBL" id="AIW03238.1"/>
    </source>
</evidence>
<evidence type="ECO:0000313" key="7">
    <source>
        <dbReference type="Proteomes" id="UP000030206"/>
    </source>
</evidence>
<dbReference type="GO" id="GO:0006352">
    <property type="term" value="P:DNA-templated transcription initiation"/>
    <property type="evidence" value="ECO:0007669"/>
    <property type="project" value="InterPro"/>
</dbReference>
<evidence type="ECO:0000256" key="3">
    <source>
        <dbReference type="ARBA" id="ARBA00023125"/>
    </source>
</evidence>
<name>A0A0A0RUJ6_9CAUD</name>
<keyword evidence="4" id="KW-0804">Transcription</keyword>
<dbReference type="OrthoDB" id="19254at10239"/>
<dbReference type="Gene3D" id="1.20.140.160">
    <property type="match status" value="1"/>
</dbReference>
<feature type="domain" description="RNA polymerase sigma-70" evidence="5">
    <location>
        <begin position="217"/>
        <end position="243"/>
    </location>
</feature>
<dbReference type="RefSeq" id="YP_009151040.1">
    <property type="nucleotide sequence ID" value="NC_027366.1"/>
</dbReference>
<dbReference type="PRINTS" id="PR00046">
    <property type="entry name" value="SIGMA70FCT"/>
</dbReference>
<evidence type="ECO:0000256" key="1">
    <source>
        <dbReference type="ARBA" id="ARBA00023015"/>
    </source>
</evidence>
<dbReference type="InterPro" id="IPR013325">
    <property type="entry name" value="RNA_pol_sigma_r2"/>
</dbReference>
<dbReference type="GO" id="GO:0003677">
    <property type="term" value="F:DNA binding"/>
    <property type="evidence" value="ECO:0007669"/>
    <property type="project" value="UniProtKB-KW"/>
</dbReference>
<keyword evidence="7" id="KW-1185">Reference proteome</keyword>
<dbReference type="EMBL" id="KM236245">
    <property type="protein sequence ID" value="AIW03238.1"/>
    <property type="molecule type" value="Genomic_DNA"/>
</dbReference>
<evidence type="ECO:0000256" key="2">
    <source>
        <dbReference type="ARBA" id="ARBA00023082"/>
    </source>
</evidence>
<dbReference type="InterPro" id="IPR014284">
    <property type="entry name" value="RNA_pol_sigma-70_dom"/>
</dbReference>
<dbReference type="GO" id="GO:0016987">
    <property type="term" value="F:sigma factor activity"/>
    <property type="evidence" value="ECO:0007669"/>
    <property type="project" value="UniProtKB-KW"/>
</dbReference>
<keyword evidence="3" id="KW-0238">DNA-binding</keyword>
<dbReference type="SUPFAM" id="SSF88659">
    <property type="entry name" value="Sigma3 and sigma4 domains of RNA polymerase sigma factors"/>
    <property type="match status" value="1"/>
</dbReference>
<organism evidence="6 7">
    <name type="scientific">Bacillus phage Mater</name>
    <dbReference type="NCBI Taxonomy" id="1540090"/>
    <lineage>
        <taxon>Viruses</taxon>
        <taxon>Duplodnaviria</taxon>
        <taxon>Heunggongvirae</taxon>
        <taxon>Uroviricota</taxon>
        <taxon>Caudoviricetes</taxon>
        <taxon>Herelleviridae</taxon>
        <taxon>Bastillevirinae</taxon>
        <taxon>Matervirus</taxon>
        <taxon>Matervirus mater</taxon>
    </lineage>
</organism>
<dbReference type="NCBIfam" id="TIGR02937">
    <property type="entry name" value="sigma70-ECF"/>
    <property type="match status" value="1"/>
</dbReference>
<sequence length="325" mass="36804">MAKVELLTKEETYKLIVAAQGGDEEALAVLCDRNSRLVWSTTYRFRDRGYELEDLYQIGCIGLIKSIHKFDTSFDVHFSTYATPMIIGEIQRFLRDDGIVKVSRSLKEIARKIKKEELQDVPVEELAKKFDVSEDIIRATFEYISDNKGEEGLAVALDKPFFQGNNAAGDKELTYADTIQGDINDNWFDNIMLKEILSQLEGRDALIVEQRYFQDQTQAEVAKNLGISQVQVSRLEKKILRKLKGFFDGQQIPVAPVPELPYIAPRPYKGKGDRDKAIKLLSTTTLTFKQIAEAAGTSYATVARLAPTYRKKAIRTHGANRLKRA</sequence>
<dbReference type="Pfam" id="PF04545">
    <property type="entry name" value="Sigma70_r4"/>
    <property type="match status" value="1"/>
</dbReference>
<keyword evidence="1" id="KW-0805">Transcription regulation</keyword>
<dbReference type="PROSITE" id="PS00716">
    <property type="entry name" value="SIGMA70_2"/>
    <property type="match status" value="1"/>
</dbReference>
<evidence type="ECO:0000256" key="4">
    <source>
        <dbReference type="ARBA" id="ARBA00023163"/>
    </source>
</evidence>
<dbReference type="SUPFAM" id="SSF88946">
    <property type="entry name" value="Sigma2 domain of RNA polymerase sigma factors"/>
    <property type="match status" value="1"/>
</dbReference>
<protein>
    <submittedName>
        <fullName evidence="6">RNA polymerase sigma factor</fullName>
    </submittedName>
</protein>
<accession>A0A0A0RUJ6</accession>
<dbReference type="PANTHER" id="PTHR30385:SF4">
    <property type="entry name" value="RNA POLYMERASE SIGMA-E FACTOR"/>
    <property type="match status" value="1"/>
</dbReference>